<evidence type="ECO:0000313" key="1">
    <source>
        <dbReference type="EMBL" id="EGQ25154.1"/>
    </source>
</evidence>
<gene>
    <name evidence="1" type="primary">rplU</name>
    <name evidence="1" type="ORF">HMPREF9372_2251</name>
</gene>
<accession>F9DTX0</accession>
<dbReference type="Pfam" id="PF20316">
    <property type="entry name" value="DUF6612"/>
    <property type="match status" value="1"/>
</dbReference>
<dbReference type="EMBL" id="AFPZ01000070">
    <property type="protein sequence ID" value="EGQ25154.1"/>
    <property type="molecule type" value="Genomic_DNA"/>
</dbReference>
<dbReference type="HOGENOM" id="CLU_3296752_0_0_9"/>
<evidence type="ECO:0000313" key="2">
    <source>
        <dbReference type="Proteomes" id="UP000005316"/>
    </source>
</evidence>
<name>F9DTX0_9BACL</name>
<organism evidence="1 2">
    <name type="scientific">Sporosarcina newyorkensis 2681</name>
    <dbReference type="NCBI Taxonomy" id="1027292"/>
    <lineage>
        <taxon>Bacteria</taxon>
        <taxon>Bacillati</taxon>
        <taxon>Bacillota</taxon>
        <taxon>Bacilli</taxon>
        <taxon>Bacillales</taxon>
        <taxon>Caryophanaceae</taxon>
        <taxon>Sporosarcina</taxon>
    </lineage>
</organism>
<sequence length="40" mass="4469">MKIAQKIKGDISKINEIDEIKVPKEVIDGAVDITEAMEQQ</sequence>
<proteinExistence type="predicted"/>
<dbReference type="InterPro" id="IPR046720">
    <property type="entry name" value="DUF6612"/>
</dbReference>
<dbReference type="GO" id="GO:0005840">
    <property type="term" value="C:ribosome"/>
    <property type="evidence" value="ECO:0007669"/>
    <property type="project" value="UniProtKB-KW"/>
</dbReference>
<dbReference type="AlphaFoldDB" id="F9DTX0"/>
<keyword evidence="1" id="KW-0689">Ribosomal protein</keyword>
<reference evidence="1 2" key="1">
    <citation type="submission" date="2011-04" db="EMBL/GenBank/DDBJ databases">
        <authorList>
            <person name="Muzny D."/>
            <person name="Qin X."/>
            <person name="Deng J."/>
            <person name="Jiang H."/>
            <person name="Liu Y."/>
            <person name="Qu J."/>
            <person name="Song X.-Z."/>
            <person name="Zhang L."/>
            <person name="Thornton R."/>
            <person name="Coyle M."/>
            <person name="Francisco L."/>
            <person name="Jackson L."/>
            <person name="Javaid M."/>
            <person name="Korchina V."/>
            <person name="Kovar C."/>
            <person name="Mata R."/>
            <person name="Mathew T."/>
            <person name="Ngo R."/>
            <person name="Nguyen L."/>
            <person name="Nguyen N."/>
            <person name="Okwuonu G."/>
            <person name="Ongeri F."/>
            <person name="Pham C."/>
            <person name="Simmons D."/>
            <person name="Wilczek-Boney K."/>
            <person name="Hale W."/>
            <person name="Jakkamsetti A."/>
            <person name="Pham P."/>
            <person name="Ruth R."/>
            <person name="San Lucas F."/>
            <person name="Warren J."/>
            <person name="Zhang J."/>
            <person name="Zhao Z."/>
            <person name="Zhou C."/>
            <person name="Zhu D."/>
            <person name="Lee S."/>
            <person name="Bess C."/>
            <person name="Blankenburg K."/>
            <person name="Forbes L."/>
            <person name="Fu Q."/>
            <person name="Gubbala S."/>
            <person name="Hirani K."/>
            <person name="Jayaseelan J.C."/>
            <person name="Lara F."/>
            <person name="Munidasa M."/>
            <person name="Palculict T."/>
            <person name="Patil S."/>
            <person name="Pu L.-L."/>
            <person name="Saada N."/>
            <person name="Tang L."/>
            <person name="Weissenberger G."/>
            <person name="Zhu Y."/>
            <person name="Hemphill L."/>
            <person name="Shang Y."/>
            <person name="Youmans B."/>
            <person name="Ayvaz T."/>
            <person name="Ross M."/>
            <person name="Santibanez J."/>
            <person name="Aqrawi P."/>
            <person name="Gross S."/>
            <person name="Joshi V."/>
            <person name="Fowler G."/>
            <person name="Nazareth L."/>
            <person name="Reid J."/>
            <person name="Worley K."/>
            <person name="Petrosino J."/>
            <person name="Highlander S."/>
            <person name="Gibbs R."/>
        </authorList>
    </citation>
    <scope>NUCLEOTIDE SEQUENCE [LARGE SCALE GENOMIC DNA]</scope>
    <source>
        <strain evidence="1 2">2681</strain>
    </source>
</reference>
<dbReference type="Proteomes" id="UP000005316">
    <property type="component" value="Unassembled WGS sequence"/>
</dbReference>
<comment type="caution">
    <text evidence="1">The sequence shown here is derived from an EMBL/GenBank/DDBJ whole genome shotgun (WGS) entry which is preliminary data.</text>
</comment>
<protein>
    <submittedName>
        <fullName evidence="1">50S ribosomal protein L21</fullName>
    </submittedName>
</protein>
<keyword evidence="1" id="KW-0687">Ribonucleoprotein</keyword>